<evidence type="ECO:0000256" key="3">
    <source>
        <dbReference type="ARBA" id="ARBA00022801"/>
    </source>
</evidence>
<dbReference type="PROSITE" id="PS51462">
    <property type="entry name" value="NUDIX"/>
    <property type="match status" value="1"/>
</dbReference>
<sequence length="314" mass="33994">MTQAPHHAPILGDGRELRRMAPGSVPQPEGDVPGWVSDEHVHAFAIDDGDEQAGVVALRLPEHRDGAGQLAWQLRPESRGRGLAASALRAVVEHGFTDLGLRRIEAYVARTNRPALRTAAQAGLRTEGVLRGFRDGVDGVVLGRLSTDPEPGTRDAFTAWLNSSLPTKRAIAQALIRDDAGCLLVCELVYKKPWDLPGGVVDPQESPATAVVRELHEELGVTAEVRSLAAVSWLPAWRGWDDATLFLFEVTVPAADLGAIQLEAREIRAVHWCDDSELAEHAADYTVRVARQACAALDAGTGTVYLEDGRPPRW</sequence>
<name>A0A916T5E3_9MICO</name>
<dbReference type="PANTHER" id="PTHR43046:SF14">
    <property type="entry name" value="MUTT_NUDIX FAMILY PROTEIN"/>
    <property type="match status" value="1"/>
</dbReference>
<dbReference type="Pfam" id="PF00293">
    <property type="entry name" value="NUDIX"/>
    <property type="match status" value="1"/>
</dbReference>
<evidence type="ECO:0000313" key="8">
    <source>
        <dbReference type="EMBL" id="GGB30568.1"/>
    </source>
</evidence>
<feature type="domain" description="Nudix hydrolase" evidence="7">
    <location>
        <begin position="166"/>
        <end position="295"/>
    </location>
</feature>
<evidence type="ECO:0000256" key="1">
    <source>
        <dbReference type="ARBA" id="ARBA00001946"/>
    </source>
</evidence>
<evidence type="ECO:0000313" key="9">
    <source>
        <dbReference type="Proteomes" id="UP000636793"/>
    </source>
</evidence>
<dbReference type="Proteomes" id="UP000636793">
    <property type="component" value="Unassembled WGS sequence"/>
</dbReference>
<evidence type="ECO:0000256" key="4">
    <source>
        <dbReference type="RuleBase" id="RU003476"/>
    </source>
</evidence>
<dbReference type="InterPro" id="IPR000086">
    <property type="entry name" value="NUDIX_hydrolase_dom"/>
</dbReference>
<protein>
    <recommendedName>
        <fullName evidence="10">GNAT family N-acetyltransferase</fullName>
    </recommendedName>
</protein>
<organism evidence="8 9">
    <name type="scientific">Flexivirga endophytica</name>
    <dbReference type="NCBI Taxonomy" id="1849103"/>
    <lineage>
        <taxon>Bacteria</taxon>
        <taxon>Bacillati</taxon>
        <taxon>Actinomycetota</taxon>
        <taxon>Actinomycetes</taxon>
        <taxon>Micrococcales</taxon>
        <taxon>Dermacoccaceae</taxon>
        <taxon>Flexivirga</taxon>
    </lineage>
</organism>
<dbReference type="SUPFAM" id="SSF55729">
    <property type="entry name" value="Acyl-CoA N-acyltransferases (Nat)"/>
    <property type="match status" value="1"/>
</dbReference>
<dbReference type="SUPFAM" id="SSF55811">
    <property type="entry name" value="Nudix"/>
    <property type="match status" value="1"/>
</dbReference>
<dbReference type="InterPro" id="IPR015797">
    <property type="entry name" value="NUDIX_hydrolase-like_dom_sf"/>
</dbReference>
<proteinExistence type="inferred from homology"/>
<dbReference type="CDD" id="cd04301">
    <property type="entry name" value="NAT_SF"/>
    <property type="match status" value="1"/>
</dbReference>
<dbReference type="GO" id="GO:0016747">
    <property type="term" value="F:acyltransferase activity, transferring groups other than amino-acyl groups"/>
    <property type="evidence" value="ECO:0007669"/>
    <property type="project" value="InterPro"/>
</dbReference>
<dbReference type="EMBL" id="BMHI01000003">
    <property type="protein sequence ID" value="GGB30568.1"/>
    <property type="molecule type" value="Genomic_DNA"/>
</dbReference>
<dbReference type="CDD" id="cd18876">
    <property type="entry name" value="NUDIX_Hydrolase"/>
    <property type="match status" value="1"/>
</dbReference>
<dbReference type="PROSITE" id="PS51186">
    <property type="entry name" value="GNAT"/>
    <property type="match status" value="1"/>
</dbReference>
<dbReference type="AlphaFoldDB" id="A0A916T5E3"/>
<dbReference type="InterPro" id="IPR016181">
    <property type="entry name" value="Acyl_CoA_acyltransferase"/>
</dbReference>
<dbReference type="Gene3D" id="3.90.79.10">
    <property type="entry name" value="Nucleoside Triphosphate Pyrophosphohydrolase"/>
    <property type="match status" value="1"/>
</dbReference>
<comment type="cofactor">
    <cofactor evidence="1">
        <name>Mg(2+)</name>
        <dbReference type="ChEBI" id="CHEBI:18420"/>
    </cofactor>
</comment>
<gene>
    <name evidence="8" type="ORF">GCM10011492_21290</name>
</gene>
<dbReference type="PANTHER" id="PTHR43046">
    <property type="entry name" value="GDP-MANNOSE MANNOSYL HYDROLASE"/>
    <property type="match status" value="1"/>
</dbReference>
<comment type="caution">
    <text evidence="8">The sequence shown here is derived from an EMBL/GenBank/DDBJ whole genome shotgun (WGS) entry which is preliminary data.</text>
</comment>
<feature type="domain" description="N-acetyltransferase" evidence="6">
    <location>
        <begin position="1"/>
        <end position="147"/>
    </location>
</feature>
<evidence type="ECO:0000256" key="5">
    <source>
        <dbReference type="SAM" id="MobiDB-lite"/>
    </source>
</evidence>
<accession>A0A916T5E3</accession>
<reference evidence="8" key="2">
    <citation type="submission" date="2020-09" db="EMBL/GenBank/DDBJ databases">
        <authorList>
            <person name="Sun Q."/>
            <person name="Zhou Y."/>
        </authorList>
    </citation>
    <scope>NUCLEOTIDE SEQUENCE</scope>
    <source>
        <strain evidence="8">CGMCC 1.15085</strain>
    </source>
</reference>
<dbReference type="GO" id="GO:0016787">
    <property type="term" value="F:hydrolase activity"/>
    <property type="evidence" value="ECO:0007669"/>
    <property type="project" value="UniProtKB-KW"/>
</dbReference>
<keyword evidence="3 4" id="KW-0378">Hydrolase</keyword>
<dbReference type="RefSeq" id="WP_188836980.1">
    <property type="nucleotide sequence ID" value="NZ_BMHI01000003.1"/>
</dbReference>
<feature type="region of interest" description="Disordered" evidence="5">
    <location>
        <begin position="1"/>
        <end position="30"/>
    </location>
</feature>
<evidence type="ECO:0000259" key="6">
    <source>
        <dbReference type="PROSITE" id="PS51186"/>
    </source>
</evidence>
<dbReference type="Pfam" id="PF13302">
    <property type="entry name" value="Acetyltransf_3"/>
    <property type="match status" value="1"/>
</dbReference>
<comment type="similarity">
    <text evidence="2 4">Belongs to the Nudix hydrolase family.</text>
</comment>
<evidence type="ECO:0000259" key="7">
    <source>
        <dbReference type="PROSITE" id="PS51462"/>
    </source>
</evidence>
<dbReference type="PROSITE" id="PS00893">
    <property type="entry name" value="NUDIX_BOX"/>
    <property type="match status" value="1"/>
</dbReference>
<dbReference type="InterPro" id="IPR020084">
    <property type="entry name" value="NUDIX_hydrolase_CS"/>
</dbReference>
<evidence type="ECO:0000256" key="2">
    <source>
        <dbReference type="ARBA" id="ARBA00005582"/>
    </source>
</evidence>
<dbReference type="InterPro" id="IPR020476">
    <property type="entry name" value="Nudix_hydrolase"/>
</dbReference>
<dbReference type="InterPro" id="IPR000182">
    <property type="entry name" value="GNAT_dom"/>
</dbReference>
<dbReference type="Gene3D" id="3.40.630.30">
    <property type="match status" value="1"/>
</dbReference>
<reference evidence="8" key="1">
    <citation type="journal article" date="2014" name="Int. J. Syst. Evol. Microbiol.">
        <title>Complete genome sequence of Corynebacterium casei LMG S-19264T (=DSM 44701T), isolated from a smear-ripened cheese.</title>
        <authorList>
            <consortium name="US DOE Joint Genome Institute (JGI-PGF)"/>
            <person name="Walter F."/>
            <person name="Albersmeier A."/>
            <person name="Kalinowski J."/>
            <person name="Ruckert C."/>
        </authorList>
    </citation>
    <scope>NUCLEOTIDE SEQUENCE</scope>
    <source>
        <strain evidence="8">CGMCC 1.15085</strain>
    </source>
</reference>
<dbReference type="PRINTS" id="PR00502">
    <property type="entry name" value="NUDIXFAMILY"/>
</dbReference>
<evidence type="ECO:0008006" key="10">
    <source>
        <dbReference type="Google" id="ProtNLM"/>
    </source>
</evidence>
<keyword evidence="9" id="KW-1185">Reference proteome</keyword>